<dbReference type="Pfam" id="PF12170">
    <property type="entry name" value="DNA_pol3_tau_5"/>
    <property type="match status" value="1"/>
</dbReference>
<dbReference type="EMBL" id="CP034864">
    <property type="protein sequence ID" value="QCI23990.1"/>
    <property type="molecule type" value="Genomic_DNA"/>
</dbReference>
<evidence type="ECO:0000259" key="1">
    <source>
        <dbReference type="Pfam" id="PF12170"/>
    </source>
</evidence>
<gene>
    <name evidence="2" type="ORF">D9V74_02280</name>
</gene>
<proteinExistence type="predicted"/>
<dbReference type="InterPro" id="IPR021029">
    <property type="entry name" value="DNA_pol_III_tau_dom-5"/>
</dbReference>
<protein>
    <recommendedName>
        <fullName evidence="1">DNA polymerase III tau subunit domain-containing protein</fullName>
    </recommendedName>
</protein>
<dbReference type="RefSeq" id="WP_158362903.1">
    <property type="nucleotide sequence ID" value="NZ_CP034864.1"/>
</dbReference>
<evidence type="ECO:0000313" key="2">
    <source>
        <dbReference type="EMBL" id="QCI23990.1"/>
    </source>
</evidence>
<reference evidence="2 3" key="2">
    <citation type="submission" date="2019-05" db="EMBL/GenBank/DDBJ databases">
        <title>Genome evolution of the obligate endosymbiont Buchnera aphidicola.</title>
        <authorList>
            <person name="Moran N.A."/>
        </authorList>
    </citation>
    <scope>NUCLEOTIDE SEQUENCE [LARGE SCALE GENOMIC DNA]</scope>
    <source>
        <strain evidence="2 3">Msa</strain>
    </source>
</reference>
<accession>A0A4D6YEJ1</accession>
<dbReference type="Gene3D" id="3.30.300.150">
    <property type="entry name" value="DNA polymerase III, tau subunit, domain V"/>
    <property type="match status" value="1"/>
</dbReference>
<evidence type="ECO:0000313" key="3">
    <source>
        <dbReference type="Proteomes" id="UP000298745"/>
    </source>
</evidence>
<sequence>MNHQTYLLLKNRNELFQKIKNTVSLKNNIKKYHTYISKNYFLSEENNFLLTNINNKNLIILKEKIKIIDPWYKKICQLKKLSENVQTLAINTVYKSTKNYWYIFLSDTKKYLIKNNTWNIFSKLLSKITKKKIQLIITKNALYTLTPKQWFFKIYNEMILHEYSFLMKDSNIKTLKNFFNINISKNNINLV</sequence>
<dbReference type="GO" id="GO:0003887">
    <property type="term" value="F:DNA-directed DNA polymerase activity"/>
    <property type="evidence" value="ECO:0007669"/>
    <property type="project" value="InterPro"/>
</dbReference>
<dbReference type="Proteomes" id="UP000298745">
    <property type="component" value="Chromosome"/>
</dbReference>
<name>A0A4D6YEJ1_9GAMM</name>
<organism evidence="2 3">
    <name type="scientific">Buchnera aphidicola</name>
    <name type="common">Macrosiphoniella sanborni</name>
    <dbReference type="NCBI Taxonomy" id="1241865"/>
    <lineage>
        <taxon>Bacteria</taxon>
        <taxon>Pseudomonadati</taxon>
        <taxon>Pseudomonadota</taxon>
        <taxon>Gammaproteobacteria</taxon>
        <taxon>Enterobacterales</taxon>
        <taxon>Erwiniaceae</taxon>
        <taxon>Buchnera</taxon>
    </lineage>
</organism>
<dbReference type="InterPro" id="IPR038249">
    <property type="entry name" value="PolIII_tau_V_sf"/>
</dbReference>
<reference evidence="2 3" key="1">
    <citation type="submission" date="2018-12" db="EMBL/GenBank/DDBJ databases">
        <authorList>
            <person name="Chong R.A."/>
        </authorList>
    </citation>
    <scope>NUCLEOTIDE SEQUENCE [LARGE SCALE GENOMIC DNA]</scope>
    <source>
        <strain evidence="2 3">Msa</strain>
    </source>
</reference>
<dbReference type="AlphaFoldDB" id="A0A4D6YEJ1"/>
<feature type="domain" description="DNA polymerase III tau subunit" evidence="1">
    <location>
        <begin position="68"/>
        <end position="188"/>
    </location>
</feature>